<keyword evidence="1" id="KW-1133">Transmembrane helix</keyword>
<dbReference type="RefSeq" id="WP_382387226.1">
    <property type="nucleotide sequence ID" value="NZ_JBHLWI010000025.1"/>
</dbReference>
<name>A0ABV6FSD0_9BACT</name>
<keyword evidence="1" id="KW-0472">Membrane</keyword>
<gene>
    <name evidence="2" type="ORF">ACFFIP_08775</name>
</gene>
<keyword evidence="1" id="KW-0812">Transmembrane</keyword>
<sequence>MNNKKMRTIFIIILTLHALIHLIGFLKGFQLINIPEFTVSISKSDGLIWLGAILVLMTAGIFYFFEHPHWWLFGITGAFISQMLIIPHWADAKYASFPNLIILIVALIAFFQFRFEQKAEKEIDGILENAEKVTLPPNSREILEKLPLPVQKWLIFSGILKKESIGSVYIAQNYLIKLKPEQKEWFPTKAEQYSTISPPAFVWTADMKMMPFVYAFGRDKFIDGQGEMLFKLLSLFPVAKDGYNPQFNESALQRFLGEMVWYPSAALLPNIHWEEIDNNTAKATMTFKQTSGTGVFHFLEDGKLDKFIADRYMGSGPNASKLEWTVNIEEHRNFDGINLPSKGSATWKLDTGDWTWAQFEIKEVKFNPNQ</sequence>
<feature type="transmembrane region" description="Helical" evidence="1">
    <location>
        <begin position="70"/>
        <end position="90"/>
    </location>
</feature>
<feature type="transmembrane region" description="Helical" evidence="1">
    <location>
        <begin position="96"/>
        <end position="113"/>
    </location>
</feature>
<comment type="caution">
    <text evidence="2">The sequence shown here is derived from an EMBL/GenBank/DDBJ whole genome shotgun (WGS) entry which is preliminary data.</text>
</comment>
<dbReference type="InterPro" id="IPR054213">
    <property type="entry name" value="DUF6920"/>
</dbReference>
<evidence type="ECO:0000256" key="1">
    <source>
        <dbReference type="SAM" id="Phobius"/>
    </source>
</evidence>
<organism evidence="2 3">
    <name type="scientific">Fontibacter flavus</name>
    <dbReference type="NCBI Taxonomy" id="654838"/>
    <lineage>
        <taxon>Bacteria</taxon>
        <taxon>Pseudomonadati</taxon>
        <taxon>Bacteroidota</taxon>
        <taxon>Cytophagia</taxon>
        <taxon>Cytophagales</taxon>
        <taxon>Cyclobacteriaceae</taxon>
        <taxon>Fontibacter</taxon>
    </lineage>
</organism>
<feature type="transmembrane region" description="Helical" evidence="1">
    <location>
        <begin position="7"/>
        <end position="26"/>
    </location>
</feature>
<feature type="transmembrane region" description="Helical" evidence="1">
    <location>
        <begin position="46"/>
        <end position="65"/>
    </location>
</feature>
<dbReference type="Proteomes" id="UP001589797">
    <property type="component" value="Unassembled WGS sequence"/>
</dbReference>
<accession>A0ABV6FSD0</accession>
<dbReference type="EMBL" id="JBHLWI010000025">
    <property type="protein sequence ID" value="MFC0262773.1"/>
    <property type="molecule type" value="Genomic_DNA"/>
</dbReference>
<keyword evidence="3" id="KW-1185">Reference proteome</keyword>
<reference evidence="2 3" key="1">
    <citation type="submission" date="2024-09" db="EMBL/GenBank/DDBJ databases">
        <authorList>
            <person name="Sun Q."/>
            <person name="Mori K."/>
        </authorList>
    </citation>
    <scope>NUCLEOTIDE SEQUENCE [LARGE SCALE GENOMIC DNA]</scope>
    <source>
        <strain evidence="2 3">CCM 7650</strain>
    </source>
</reference>
<protein>
    <submittedName>
        <fullName evidence="2">DUF6544 family protein</fullName>
    </submittedName>
</protein>
<proteinExistence type="predicted"/>
<evidence type="ECO:0000313" key="3">
    <source>
        <dbReference type="Proteomes" id="UP001589797"/>
    </source>
</evidence>
<dbReference type="Pfam" id="PF21900">
    <property type="entry name" value="DUF6920"/>
    <property type="match status" value="1"/>
</dbReference>
<evidence type="ECO:0000313" key="2">
    <source>
        <dbReference type="EMBL" id="MFC0262773.1"/>
    </source>
</evidence>